<dbReference type="Pfam" id="PF04545">
    <property type="entry name" value="Sigma70_r4"/>
    <property type="match status" value="1"/>
</dbReference>
<proteinExistence type="inferred from homology"/>
<dbReference type="InterPro" id="IPR013324">
    <property type="entry name" value="RNA_pol_sigma_r3/r4-like"/>
</dbReference>
<dbReference type="InterPro" id="IPR007627">
    <property type="entry name" value="RNA_pol_sigma70_r2"/>
</dbReference>
<sequence length="193" mass="22894">MSEKLTYHQTDKDILRDDEVVLKSQKDPREFAPLYDKYFLQIFNYVYKRVYDTNEADEITSLIFAKALKRIKQYKSKGFPFGSWLFQIARNEVVDYFRKNQKNQCLSVSLDELNYLMDSADEDNSLIEEKENKTKKIINALTELNAEDLELIELRFFEDRSFSEIADILKIKETNARVKTHRAIAKLKDIIKK</sequence>
<dbReference type="OrthoDB" id="9780326at2"/>
<dbReference type="SUPFAM" id="SSF88946">
    <property type="entry name" value="Sigma2 domain of RNA polymerase sigma factors"/>
    <property type="match status" value="1"/>
</dbReference>
<evidence type="ECO:0000313" key="8">
    <source>
        <dbReference type="EMBL" id="TXB66191.1"/>
    </source>
</evidence>
<comment type="similarity">
    <text evidence="1">Belongs to the sigma-70 factor family. ECF subfamily.</text>
</comment>
<dbReference type="CDD" id="cd06171">
    <property type="entry name" value="Sigma70_r4"/>
    <property type="match status" value="1"/>
</dbReference>
<evidence type="ECO:0000259" key="7">
    <source>
        <dbReference type="Pfam" id="PF04545"/>
    </source>
</evidence>
<dbReference type="Pfam" id="PF04542">
    <property type="entry name" value="Sigma70_r2"/>
    <property type="match status" value="1"/>
</dbReference>
<name>A0A5C6RV18_9FLAO</name>
<dbReference type="RefSeq" id="WP_147099731.1">
    <property type="nucleotide sequence ID" value="NZ_VOOS01000002.1"/>
</dbReference>
<evidence type="ECO:0000259" key="6">
    <source>
        <dbReference type="Pfam" id="PF04542"/>
    </source>
</evidence>
<dbReference type="SUPFAM" id="SSF88659">
    <property type="entry name" value="Sigma3 and sigma4 domains of RNA polymerase sigma factors"/>
    <property type="match status" value="1"/>
</dbReference>
<dbReference type="PANTHER" id="PTHR43133:SF57">
    <property type="entry name" value="RNA POLYMERASE SIGMA-70 FACTOR"/>
    <property type="match status" value="1"/>
</dbReference>
<keyword evidence="4" id="KW-0238">DNA-binding</keyword>
<dbReference type="InterPro" id="IPR036388">
    <property type="entry name" value="WH-like_DNA-bd_sf"/>
</dbReference>
<dbReference type="PANTHER" id="PTHR43133">
    <property type="entry name" value="RNA POLYMERASE ECF-TYPE SIGMA FACTO"/>
    <property type="match status" value="1"/>
</dbReference>
<evidence type="ECO:0000256" key="5">
    <source>
        <dbReference type="ARBA" id="ARBA00023163"/>
    </source>
</evidence>
<protein>
    <submittedName>
        <fullName evidence="8">Sigma-70 family RNA polymerase sigma factor</fullName>
    </submittedName>
</protein>
<evidence type="ECO:0000313" key="9">
    <source>
        <dbReference type="Proteomes" id="UP000321721"/>
    </source>
</evidence>
<keyword evidence="3" id="KW-0731">Sigma factor</keyword>
<feature type="domain" description="RNA polymerase sigma-70 region 2" evidence="6">
    <location>
        <begin position="34"/>
        <end position="102"/>
    </location>
</feature>
<dbReference type="InterPro" id="IPR013325">
    <property type="entry name" value="RNA_pol_sigma_r2"/>
</dbReference>
<reference evidence="8 9" key="1">
    <citation type="submission" date="2019-08" db="EMBL/GenBank/DDBJ databases">
        <title>Genome of Vicingus serpentipes NCIMB 15042.</title>
        <authorList>
            <person name="Bowman J.P."/>
        </authorList>
    </citation>
    <scope>NUCLEOTIDE SEQUENCE [LARGE SCALE GENOMIC DNA]</scope>
    <source>
        <strain evidence="8 9">NCIMB 15042</strain>
    </source>
</reference>
<comment type="caution">
    <text evidence="8">The sequence shown here is derived from an EMBL/GenBank/DDBJ whole genome shotgun (WGS) entry which is preliminary data.</text>
</comment>
<keyword evidence="9" id="KW-1185">Reference proteome</keyword>
<dbReference type="NCBIfam" id="TIGR02937">
    <property type="entry name" value="sigma70-ECF"/>
    <property type="match status" value="1"/>
</dbReference>
<organism evidence="8 9">
    <name type="scientific">Vicingus serpentipes</name>
    <dbReference type="NCBI Taxonomy" id="1926625"/>
    <lineage>
        <taxon>Bacteria</taxon>
        <taxon>Pseudomonadati</taxon>
        <taxon>Bacteroidota</taxon>
        <taxon>Flavobacteriia</taxon>
        <taxon>Flavobacteriales</taxon>
        <taxon>Vicingaceae</taxon>
        <taxon>Vicingus</taxon>
    </lineage>
</organism>
<dbReference type="GO" id="GO:0006352">
    <property type="term" value="P:DNA-templated transcription initiation"/>
    <property type="evidence" value="ECO:0007669"/>
    <property type="project" value="InterPro"/>
</dbReference>
<feature type="domain" description="RNA polymerase sigma-70 region 4" evidence="7">
    <location>
        <begin position="140"/>
        <end position="188"/>
    </location>
</feature>
<dbReference type="Proteomes" id="UP000321721">
    <property type="component" value="Unassembled WGS sequence"/>
</dbReference>
<dbReference type="Gene3D" id="1.10.10.10">
    <property type="entry name" value="Winged helix-like DNA-binding domain superfamily/Winged helix DNA-binding domain"/>
    <property type="match status" value="1"/>
</dbReference>
<keyword evidence="5" id="KW-0804">Transcription</keyword>
<keyword evidence="2" id="KW-0805">Transcription regulation</keyword>
<dbReference type="GO" id="GO:0016987">
    <property type="term" value="F:sigma factor activity"/>
    <property type="evidence" value="ECO:0007669"/>
    <property type="project" value="UniProtKB-KW"/>
</dbReference>
<dbReference type="AlphaFoldDB" id="A0A5C6RV18"/>
<dbReference type="Gene3D" id="1.10.1740.10">
    <property type="match status" value="1"/>
</dbReference>
<gene>
    <name evidence="8" type="ORF">FRY74_06355</name>
</gene>
<dbReference type="InterPro" id="IPR007630">
    <property type="entry name" value="RNA_pol_sigma70_r4"/>
</dbReference>
<evidence type="ECO:0000256" key="1">
    <source>
        <dbReference type="ARBA" id="ARBA00010641"/>
    </source>
</evidence>
<dbReference type="GO" id="GO:0003677">
    <property type="term" value="F:DNA binding"/>
    <property type="evidence" value="ECO:0007669"/>
    <property type="project" value="UniProtKB-KW"/>
</dbReference>
<evidence type="ECO:0000256" key="2">
    <source>
        <dbReference type="ARBA" id="ARBA00023015"/>
    </source>
</evidence>
<dbReference type="InterPro" id="IPR039425">
    <property type="entry name" value="RNA_pol_sigma-70-like"/>
</dbReference>
<dbReference type="EMBL" id="VOOS01000002">
    <property type="protein sequence ID" value="TXB66191.1"/>
    <property type="molecule type" value="Genomic_DNA"/>
</dbReference>
<dbReference type="InterPro" id="IPR014284">
    <property type="entry name" value="RNA_pol_sigma-70_dom"/>
</dbReference>
<accession>A0A5C6RV18</accession>
<evidence type="ECO:0000256" key="3">
    <source>
        <dbReference type="ARBA" id="ARBA00023082"/>
    </source>
</evidence>
<evidence type="ECO:0000256" key="4">
    <source>
        <dbReference type="ARBA" id="ARBA00023125"/>
    </source>
</evidence>